<keyword evidence="3" id="KW-0489">Methyltransferase</keyword>
<dbReference type="STRING" id="478744.SAMN05444359_12039"/>
<feature type="domain" description="Methyltransferase type 11" evidence="2">
    <location>
        <begin position="39"/>
        <end position="134"/>
    </location>
</feature>
<organism evidence="3 4">
    <name type="scientific">Neolewinella agarilytica</name>
    <dbReference type="NCBI Taxonomy" id="478744"/>
    <lineage>
        <taxon>Bacteria</taxon>
        <taxon>Pseudomonadati</taxon>
        <taxon>Bacteroidota</taxon>
        <taxon>Saprospiria</taxon>
        <taxon>Saprospirales</taxon>
        <taxon>Lewinellaceae</taxon>
        <taxon>Neolewinella</taxon>
    </lineage>
</organism>
<dbReference type="Gene3D" id="3.40.50.150">
    <property type="entry name" value="Vaccinia Virus protein VP39"/>
    <property type="match status" value="1"/>
</dbReference>
<keyword evidence="1 3" id="KW-0808">Transferase</keyword>
<evidence type="ECO:0000259" key="2">
    <source>
        <dbReference type="Pfam" id="PF08241"/>
    </source>
</evidence>
<dbReference type="InterPro" id="IPR050447">
    <property type="entry name" value="Erg6_SMT_methyltransf"/>
</dbReference>
<dbReference type="AlphaFoldDB" id="A0A1H9KBZ2"/>
<accession>A0A1H9KBZ2</accession>
<dbReference type="InterPro" id="IPR029063">
    <property type="entry name" value="SAM-dependent_MTases_sf"/>
</dbReference>
<dbReference type="EMBL" id="FOFB01000020">
    <property type="protein sequence ID" value="SEQ96629.1"/>
    <property type="molecule type" value="Genomic_DNA"/>
</dbReference>
<dbReference type="Proteomes" id="UP000199021">
    <property type="component" value="Unassembled WGS sequence"/>
</dbReference>
<dbReference type="GO" id="GO:0032259">
    <property type="term" value="P:methylation"/>
    <property type="evidence" value="ECO:0007669"/>
    <property type="project" value="UniProtKB-KW"/>
</dbReference>
<evidence type="ECO:0000256" key="1">
    <source>
        <dbReference type="ARBA" id="ARBA00022679"/>
    </source>
</evidence>
<dbReference type="PANTHER" id="PTHR44068:SF11">
    <property type="entry name" value="GERANYL DIPHOSPHATE 2-C-METHYLTRANSFERASE"/>
    <property type="match status" value="1"/>
</dbReference>
<dbReference type="InParanoid" id="A0A1H9KBZ2"/>
<dbReference type="PANTHER" id="PTHR44068">
    <property type="entry name" value="ZGC:194242"/>
    <property type="match status" value="1"/>
</dbReference>
<dbReference type="RefSeq" id="WP_090170678.1">
    <property type="nucleotide sequence ID" value="NZ_FOFB01000020.1"/>
</dbReference>
<dbReference type="CDD" id="cd02440">
    <property type="entry name" value="AdoMet_MTases"/>
    <property type="match status" value="1"/>
</dbReference>
<gene>
    <name evidence="3" type="ORF">SAMN05444359_12039</name>
</gene>
<dbReference type="Pfam" id="PF08241">
    <property type="entry name" value="Methyltransf_11"/>
    <property type="match status" value="1"/>
</dbReference>
<keyword evidence="4" id="KW-1185">Reference proteome</keyword>
<name>A0A1H9KBZ2_9BACT</name>
<protein>
    <submittedName>
        <fullName evidence="3">Sarcosine/dimethylglycine N-methyltransferase</fullName>
    </submittedName>
</protein>
<proteinExistence type="predicted"/>
<reference evidence="4" key="1">
    <citation type="submission" date="2016-10" db="EMBL/GenBank/DDBJ databases">
        <authorList>
            <person name="Varghese N."/>
            <person name="Submissions S."/>
        </authorList>
    </citation>
    <scope>NUCLEOTIDE SEQUENCE [LARGE SCALE GENOMIC DNA]</scope>
    <source>
        <strain evidence="4">DSM 24740</strain>
    </source>
</reference>
<sequence length="244" mass="28179">MGIYKDESLSPFEASRVTTDRMLRLLPRIKRSTKILVLQSGFGTAARYIAETHQCKIECLNDDKVQNAFNQSRIDEMELGKMVKVSFGDVDYMPYEPDTFDFVIAQDSFSITAQKRQMFRAIHRVMKPEARLVFSAIMRGDKVDAEGDKLINSLPVEELITLEDYEQDAKKGFFQQIYNLDLSQHLAIHFRKMAESLTENKEDMVEQTSNKFVDKRMHTCKTIQKLAESGQLNWGILMFQKLNG</sequence>
<dbReference type="SUPFAM" id="SSF53335">
    <property type="entry name" value="S-adenosyl-L-methionine-dependent methyltransferases"/>
    <property type="match status" value="1"/>
</dbReference>
<dbReference type="InterPro" id="IPR013216">
    <property type="entry name" value="Methyltransf_11"/>
</dbReference>
<evidence type="ECO:0000313" key="4">
    <source>
        <dbReference type="Proteomes" id="UP000199021"/>
    </source>
</evidence>
<dbReference type="GO" id="GO:0008757">
    <property type="term" value="F:S-adenosylmethionine-dependent methyltransferase activity"/>
    <property type="evidence" value="ECO:0007669"/>
    <property type="project" value="InterPro"/>
</dbReference>
<evidence type="ECO:0000313" key="3">
    <source>
        <dbReference type="EMBL" id="SEQ96629.1"/>
    </source>
</evidence>